<evidence type="ECO:0000313" key="1">
    <source>
        <dbReference type="EMBL" id="GIY71361.1"/>
    </source>
</evidence>
<dbReference type="GO" id="GO:0051539">
    <property type="term" value="F:4 iron, 4 sulfur cluster binding"/>
    <property type="evidence" value="ECO:0007669"/>
    <property type="project" value="UniProtKB-KW"/>
</dbReference>
<keyword evidence="2" id="KW-1185">Reference proteome</keyword>
<gene>
    <name evidence="1" type="primary">DNApol-alpha60</name>
    <name evidence="1" type="ORF">CEXT_663931</name>
</gene>
<dbReference type="GO" id="GO:0046872">
    <property type="term" value="F:metal ion binding"/>
    <property type="evidence" value="ECO:0007669"/>
    <property type="project" value="UniProtKB-KW"/>
</dbReference>
<dbReference type="InterPro" id="IPR007238">
    <property type="entry name" value="DNA_primase_lsu_euk/arc"/>
</dbReference>
<dbReference type="EMBL" id="BPLR01014791">
    <property type="protein sequence ID" value="GIY71361.1"/>
    <property type="molecule type" value="Genomic_DNA"/>
</dbReference>
<protein>
    <submittedName>
        <fullName evidence="1">DNA primase large subunit</fullName>
    </submittedName>
</protein>
<dbReference type="Gene3D" id="1.20.930.80">
    <property type="match status" value="2"/>
</dbReference>
<comment type="caution">
    <text evidence="1">The sequence shown here is derived from an EMBL/GenBank/DDBJ whole genome shotgun (WGS) entry which is preliminary data.</text>
</comment>
<organism evidence="1 2">
    <name type="scientific">Caerostris extrusa</name>
    <name type="common">Bark spider</name>
    <name type="synonym">Caerostris bankana</name>
    <dbReference type="NCBI Taxonomy" id="172846"/>
    <lineage>
        <taxon>Eukaryota</taxon>
        <taxon>Metazoa</taxon>
        <taxon>Ecdysozoa</taxon>
        <taxon>Arthropoda</taxon>
        <taxon>Chelicerata</taxon>
        <taxon>Arachnida</taxon>
        <taxon>Araneae</taxon>
        <taxon>Araneomorphae</taxon>
        <taxon>Entelegynae</taxon>
        <taxon>Araneoidea</taxon>
        <taxon>Araneidae</taxon>
        <taxon>Caerostris</taxon>
    </lineage>
</organism>
<sequence>MKEKSIEEISLGLQQEMYAICAECLIEGSLKDRISHFILRLLCSAYPDMQTFFIQMTLKKSIIKVPFTAALDFVEKRLYPINYGYIEVPFHSIKQLCAVIFKETLIQGLNQKIVSNCTQLKDPRVDYMLQDIKQWFKAKLKIPIMLISNIFILEKNLDNESENFPLCMLSLHHLLSRNHRLPHASRPILLNSVFCQKDEHDQFRENSSHGKLAEVALKLNLTASKFFPRMANWVIRAGFRCRASHSLGGGGPFQLMGGVAHKYWTFTLTNLLFFPYLPLGLQSAICYNNVRICSTDKFRSFILVEKPNNINKINEAISLATWGFHGQSSPTEA</sequence>
<reference evidence="1 2" key="1">
    <citation type="submission" date="2021-06" db="EMBL/GenBank/DDBJ databases">
        <title>Caerostris extrusa draft genome.</title>
        <authorList>
            <person name="Kono N."/>
            <person name="Arakawa K."/>
        </authorList>
    </citation>
    <scope>NUCLEOTIDE SEQUENCE [LARGE SCALE GENOMIC DNA]</scope>
</reference>
<evidence type="ECO:0000313" key="2">
    <source>
        <dbReference type="Proteomes" id="UP001054945"/>
    </source>
</evidence>
<dbReference type="GO" id="GO:0005658">
    <property type="term" value="C:alpha DNA polymerase:primase complex"/>
    <property type="evidence" value="ECO:0007669"/>
    <property type="project" value="TreeGrafter"/>
</dbReference>
<dbReference type="PANTHER" id="PTHR10537:SF3">
    <property type="entry name" value="DNA PRIMASE LARGE SUBUNIT"/>
    <property type="match status" value="1"/>
</dbReference>
<proteinExistence type="predicted"/>
<accession>A0AAV4VLL9</accession>
<dbReference type="PANTHER" id="PTHR10537">
    <property type="entry name" value="DNA PRIMASE LARGE SUBUNIT"/>
    <property type="match status" value="1"/>
</dbReference>
<dbReference type="AlphaFoldDB" id="A0AAV4VLL9"/>
<dbReference type="GO" id="GO:0006269">
    <property type="term" value="P:DNA replication, synthesis of primer"/>
    <property type="evidence" value="ECO:0007669"/>
    <property type="project" value="UniProtKB-KW"/>
</dbReference>
<name>A0AAV4VLL9_CAEEX</name>
<dbReference type="GO" id="GO:0006270">
    <property type="term" value="P:DNA replication initiation"/>
    <property type="evidence" value="ECO:0007669"/>
    <property type="project" value="TreeGrafter"/>
</dbReference>
<dbReference type="Proteomes" id="UP001054945">
    <property type="component" value="Unassembled WGS sequence"/>
</dbReference>